<accession>A0A392SMI2</accession>
<organism evidence="1 2">
    <name type="scientific">Trifolium medium</name>
    <dbReference type="NCBI Taxonomy" id="97028"/>
    <lineage>
        <taxon>Eukaryota</taxon>
        <taxon>Viridiplantae</taxon>
        <taxon>Streptophyta</taxon>
        <taxon>Embryophyta</taxon>
        <taxon>Tracheophyta</taxon>
        <taxon>Spermatophyta</taxon>
        <taxon>Magnoliopsida</taxon>
        <taxon>eudicotyledons</taxon>
        <taxon>Gunneridae</taxon>
        <taxon>Pentapetalae</taxon>
        <taxon>rosids</taxon>
        <taxon>fabids</taxon>
        <taxon>Fabales</taxon>
        <taxon>Fabaceae</taxon>
        <taxon>Papilionoideae</taxon>
        <taxon>50 kb inversion clade</taxon>
        <taxon>NPAAA clade</taxon>
        <taxon>Hologalegina</taxon>
        <taxon>IRL clade</taxon>
        <taxon>Trifolieae</taxon>
        <taxon>Trifolium</taxon>
    </lineage>
</organism>
<name>A0A392SMI2_9FABA</name>
<dbReference type="Proteomes" id="UP000265520">
    <property type="component" value="Unassembled WGS sequence"/>
</dbReference>
<dbReference type="EMBL" id="LXQA010408245">
    <property type="protein sequence ID" value="MCI49889.1"/>
    <property type="molecule type" value="Genomic_DNA"/>
</dbReference>
<evidence type="ECO:0000313" key="2">
    <source>
        <dbReference type="Proteomes" id="UP000265520"/>
    </source>
</evidence>
<dbReference type="AlphaFoldDB" id="A0A392SMI2"/>
<evidence type="ECO:0000313" key="1">
    <source>
        <dbReference type="EMBL" id="MCI49889.1"/>
    </source>
</evidence>
<sequence>LAASNLFFKPCKITLLADSAWSFACGCSTDVKLSFIPPFLAEISYARAGKLCSIVSYQHCRETKPAYNLLPVELSDPFRRDGGHWFHFYPLSEVVHSNY</sequence>
<reference evidence="1 2" key="1">
    <citation type="journal article" date="2018" name="Front. Plant Sci.">
        <title>Red Clover (Trifolium pratense) and Zigzag Clover (T. medium) - A Picture of Genomic Similarities and Differences.</title>
        <authorList>
            <person name="Dluhosova J."/>
            <person name="Istvanek J."/>
            <person name="Nedelnik J."/>
            <person name="Repkova J."/>
        </authorList>
    </citation>
    <scope>NUCLEOTIDE SEQUENCE [LARGE SCALE GENOMIC DNA]</scope>
    <source>
        <strain evidence="2">cv. 10/8</strain>
        <tissue evidence="1">Leaf</tissue>
    </source>
</reference>
<keyword evidence="2" id="KW-1185">Reference proteome</keyword>
<protein>
    <submittedName>
        <fullName evidence="1">Uncharacterized protein</fullName>
    </submittedName>
</protein>
<proteinExistence type="predicted"/>
<feature type="non-terminal residue" evidence="1">
    <location>
        <position position="1"/>
    </location>
</feature>
<comment type="caution">
    <text evidence="1">The sequence shown here is derived from an EMBL/GenBank/DDBJ whole genome shotgun (WGS) entry which is preliminary data.</text>
</comment>